<evidence type="ECO:0000256" key="5">
    <source>
        <dbReference type="ARBA" id="ARBA00023163"/>
    </source>
</evidence>
<keyword evidence="3" id="KW-0805">Transcription regulation</keyword>
<evidence type="ECO:0000259" key="7">
    <source>
        <dbReference type="Pfam" id="PF06971"/>
    </source>
</evidence>
<dbReference type="InterPro" id="IPR003781">
    <property type="entry name" value="CoA-bd"/>
</dbReference>
<dbReference type="Gene3D" id="1.10.10.10">
    <property type="entry name" value="Winged helix-like DNA-binding domain superfamily/Winged helix DNA-binding domain"/>
    <property type="match status" value="1"/>
</dbReference>
<feature type="domain" description="CoA-binding" evidence="6">
    <location>
        <begin position="103"/>
        <end position="197"/>
    </location>
</feature>
<evidence type="ECO:0000256" key="4">
    <source>
        <dbReference type="ARBA" id="ARBA00023125"/>
    </source>
</evidence>
<dbReference type="InterPro" id="IPR022876">
    <property type="entry name" value="Tscrpt_rep_Rex"/>
</dbReference>
<evidence type="ECO:0000256" key="1">
    <source>
        <dbReference type="ARBA" id="ARBA00022490"/>
    </source>
</evidence>
<evidence type="ECO:0000256" key="2">
    <source>
        <dbReference type="ARBA" id="ARBA00022491"/>
    </source>
</evidence>
<reference evidence="8 9" key="1">
    <citation type="submission" date="2013-08" db="EMBL/GenBank/DDBJ databases">
        <authorList>
            <person name="Weinstock G."/>
            <person name="Sodergren E."/>
            <person name="Wylie T."/>
            <person name="Fulton L."/>
            <person name="Fulton R."/>
            <person name="Fronick C."/>
            <person name="O'Laughlin M."/>
            <person name="Godfrey J."/>
            <person name="Miner T."/>
            <person name="Herter B."/>
            <person name="Appelbaum E."/>
            <person name="Cordes M."/>
            <person name="Lek S."/>
            <person name="Wollam A."/>
            <person name="Pepin K.H."/>
            <person name="Palsikar V.B."/>
            <person name="Mitreva M."/>
            <person name="Wilson R.K."/>
        </authorList>
    </citation>
    <scope>NUCLEOTIDE SEQUENCE [LARGE SCALE GENOMIC DNA]</scope>
    <source>
        <strain evidence="8 9">ATCC 700332</strain>
    </source>
</reference>
<dbReference type="Pfam" id="PF02629">
    <property type="entry name" value="CoA_binding"/>
    <property type="match status" value="1"/>
</dbReference>
<dbReference type="SUPFAM" id="SSF51735">
    <property type="entry name" value="NAD(P)-binding Rossmann-fold domains"/>
    <property type="match status" value="1"/>
</dbReference>
<organism evidence="8 9">
    <name type="scientific">Treponema lecithinolyticum ATCC 700332</name>
    <dbReference type="NCBI Taxonomy" id="1321815"/>
    <lineage>
        <taxon>Bacteria</taxon>
        <taxon>Pseudomonadati</taxon>
        <taxon>Spirochaetota</taxon>
        <taxon>Spirochaetia</taxon>
        <taxon>Spirochaetales</taxon>
        <taxon>Treponemataceae</taxon>
        <taxon>Treponema</taxon>
    </lineage>
</organism>
<dbReference type="Pfam" id="PF06971">
    <property type="entry name" value="Put_DNA-bind_N"/>
    <property type="match status" value="1"/>
</dbReference>
<evidence type="ECO:0000313" key="9">
    <source>
        <dbReference type="Proteomes" id="UP000016649"/>
    </source>
</evidence>
<keyword evidence="9" id="KW-1185">Reference proteome</keyword>
<dbReference type="PANTHER" id="PTHR35786:SF1">
    <property type="entry name" value="REDOX-SENSING TRANSCRIPTIONAL REPRESSOR REX 1"/>
    <property type="match status" value="1"/>
</dbReference>
<proteinExistence type="predicted"/>
<keyword evidence="5" id="KW-0804">Transcription</keyword>
<name>A0ABN0NWK2_TRELE</name>
<dbReference type="EMBL" id="AWVH01000043">
    <property type="protein sequence ID" value="ERJ91729.1"/>
    <property type="molecule type" value="Genomic_DNA"/>
</dbReference>
<dbReference type="InterPro" id="IPR009718">
    <property type="entry name" value="Rex_DNA-bd_C_dom"/>
</dbReference>
<dbReference type="RefSeq" id="WP_021686127.1">
    <property type="nucleotide sequence ID" value="NZ_KI260554.1"/>
</dbReference>
<keyword evidence="2" id="KW-0678">Repressor</keyword>
<feature type="domain" description="Rex DNA-binding C-terminal" evidence="7">
    <location>
        <begin position="2"/>
        <end position="47"/>
    </location>
</feature>
<evidence type="ECO:0000313" key="8">
    <source>
        <dbReference type="EMBL" id="ERJ91729.1"/>
    </source>
</evidence>
<accession>A0ABN0NWK2</accession>
<dbReference type="PANTHER" id="PTHR35786">
    <property type="entry name" value="REDOX-SENSING TRANSCRIPTIONAL REPRESSOR REX"/>
    <property type="match status" value="1"/>
</dbReference>
<protein>
    <submittedName>
        <fullName evidence="8">CoA binding domain protein</fullName>
    </submittedName>
</protein>
<evidence type="ECO:0000259" key="6">
    <source>
        <dbReference type="Pfam" id="PF02629"/>
    </source>
</evidence>
<dbReference type="Gene3D" id="3.40.50.720">
    <property type="entry name" value="NAD(P)-binding Rossmann-like Domain"/>
    <property type="match status" value="1"/>
</dbReference>
<keyword evidence="1" id="KW-0963">Cytoplasm</keyword>
<keyword evidence="4" id="KW-0238">DNA-binding</keyword>
<dbReference type="InterPro" id="IPR036388">
    <property type="entry name" value="WH-like_DNA-bd_sf"/>
</dbReference>
<comment type="caution">
    <text evidence="8">The sequence shown here is derived from an EMBL/GenBank/DDBJ whole genome shotgun (WGS) entry which is preliminary data.</text>
</comment>
<evidence type="ECO:0000256" key="3">
    <source>
        <dbReference type="ARBA" id="ARBA00023015"/>
    </source>
</evidence>
<dbReference type="InterPro" id="IPR036291">
    <property type="entry name" value="NAD(P)-bd_dom_sf"/>
</dbReference>
<sequence>MHIPAPALRRLIQTVQLLSSLSEDTVTSLRIQQLTGWSNATVRKDLSYVLGGTQNLPHALPANECSSHTAKVRTRGASNGYKRTQLLYAIEHALKLPSQGNIQKCCIVGLTPLAQALIKSGSLSESPFMCAAGFDASVNRTETLKAPFPLYPMARLESVILAEHIEYAILTAEKNAAKEAAKRLFSCGIKGIINYTPAILAENGTTHVENLFLQNSLYNLFCKTAYREAL</sequence>
<dbReference type="Proteomes" id="UP000016649">
    <property type="component" value="Unassembled WGS sequence"/>
</dbReference>
<gene>
    <name evidence="8" type="ORF">HMPREF9193_01953</name>
</gene>